<dbReference type="PROSITE" id="PS00583">
    <property type="entry name" value="PFKB_KINASES_1"/>
    <property type="match status" value="1"/>
</dbReference>
<evidence type="ECO:0000313" key="6">
    <source>
        <dbReference type="Proteomes" id="UP000236641"/>
    </source>
</evidence>
<dbReference type="Gene3D" id="3.40.1190.20">
    <property type="match status" value="1"/>
</dbReference>
<dbReference type="SUPFAM" id="SSF53613">
    <property type="entry name" value="Ribokinase-like"/>
    <property type="match status" value="1"/>
</dbReference>
<keyword evidence="2" id="KW-0808">Transferase</keyword>
<keyword evidence="6" id="KW-1185">Reference proteome</keyword>
<dbReference type="Pfam" id="PF00294">
    <property type="entry name" value="PfkB"/>
    <property type="match status" value="1"/>
</dbReference>
<dbReference type="OrthoDB" id="9813569at2"/>
<dbReference type="PANTHER" id="PTHR43085:SF57">
    <property type="entry name" value="CARBOHYDRATE KINASE PFKB DOMAIN-CONTAINING PROTEIN"/>
    <property type="match status" value="1"/>
</dbReference>
<dbReference type="CDD" id="cd01167">
    <property type="entry name" value="bac_FRK"/>
    <property type="match status" value="1"/>
</dbReference>
<dbReference type="PANTHER" id="PTHR43085">
    <property type="entry name" value="HEXOKINASE FAMILY MEMBER"/>
    <property type="match status" value="1"/>
</dbReference>
<keyword evidence="3 5" id="KW-0418">Kinase</keyword>
<comment type="caution">
    <text evidence="5">The sequence shown here is derived from an EMBL/GenBank/DDBJ whole genome shotgun (WGS) entry which is preliminary data.</text>
</comment>
<protein>
    <submittedName>
        <fullName evidence="5">Carbohydrate kinase</fullName>
    </submittedName>
</protein>
<dbReference type="InterPro" id="IPR029056">
    <property type="entry name" value="Ribokinase-like"/>
</dbReference>
<name>A0A2K1E170_9FLAO</name>
<evidence type="ECO:0000313" key="5">
    <source>
        <dbReference type="EMBL" id="PNQ74018.1"/>
    </source>
</evidence>
<dbReference type="AlphaFoldDB" id="A0A2K1E170"/>
<dbReference type="GO" id="GO:0016301">
    <property type="term" value="F:kinase activity"/>
    <property type="evidence" value="ECO:0007669"/>
    <property type="project" value="UniProtKB-KW"/>
</dbReference>
<organism evidence="5 6">
    <name type="scientific">Hanstruepera neustonica</name>
    <dbReference type="NCBI Taxonomy" id="1445657"/>
    <lineage>
        <taxon>Bacteria</taxon>
        <taxon>Pseudomonadati</taxon>
        <taxon>Bacteroidota</taxon>
        <taxon>Flavobacteriia</taxon>
        <taxon>Flavobacteriales</taxon>
        <taxon>Flavobacteriaceae</taxon>
        <taxon>Hanstruepera</taxon>
    </lineage>
</organism>
<dbReference type="InterPro" id="IPR050306">
    <property type="entry name" value="PfkB_Carbo_kinase"/>
</dbReference>
<dbReference type="RefSeq" id="WP_103051713.1">
    <property type="nucleotide sequence ID" value="NZ_POWF01000002.1"/>
</dbReference>
<reference evidence="5 6" key="1">
    <citation type="submission" date="2018-01" db="EMBL/GenBank/DDBJ databases">
        <title>The draft genome of Hanstruepera neustonica JCM19743.</title>
        <authorList>
            <person name="He R.-H."/>
            <person name="Du Z.-J."/>
        </authorList>
    </citation>
    <scope>NUCLEOTIDE SEQUENCE [LARGE SCALE GENOMIC DNA]</scope>
    <source>
        <strain evidence="5 6">JCM19743</strain>
    </source>
</reference>
<comment type="similarity">
    <text evidence="1">Belongs to the carbohydrate kinase PfkB family.</text>
</comment>
<dbReference type="Proteomes" id="UP000236641">
    <property type="component" value="Unassembled WGS sequence"/>
</dbReference>
<gene>
    <name evidence="5" type="ORF">C1T31_06765</name>
</gene>
<evidence type="ECO:0000256" key="2">
    <source>
        <dbReference type="ARBA" id="ARBA00022679"/>
    </source>
</evidence>
<evidence type="ECO:0000259" key="4">
    <source>
        <dbReference type="Pfam" id="PF00294"/>
    </source>
</evidence>
<accession>A0A2K1E170</accession>
<feature type="domain" description="Carbohydrate kinase PfkB" evidence="4">
    <location>
        <begin position="9"/>
        <end position="282"/>
    </location>
</feature>
<evidence type="ECO:0000256" key="3">
    <source>
        <dbReference type="ARBA" id="ARBA00022777"/>
    </source>
</evidence>
<evidence type="ECO:0000256" key="1">
    <source>
        <dbReference type="ARBA" id="ARBA00010688"/>
    </source>
</evidence>
<dbReference type="EMBL" id="POWF01000002">
    <property type="protein sequence ID" value="PNQ74018.1"/>
    <property type="molecule type" value="Genomic_DNA"/>
</dbReference>
<dbReference type="InterPro" id="IPR002173">
    <property type="entry name" value="Carboh/pur_kinase_PfkB_CS"/>
</dbReference>
<dbReference type="InterPro" id="IPR011611">
    <property type="entry name" value="PfkB_dom"/>
</dbReference>
<proteinExistence type="inferred from homology"/>
<sequence length="298" mass="32811">MKKLKVVCFGEVLWDVFSTYKKVGGAPLNVAIRLKSFGNEVSIISCIGKDALGMELLEIFKENKLDFSNVQLASDLKTGVVQVSLSKEGSASYEIMFPSAWDYIKYNDACKNLVANSDIFIFGSLAARNDTSRSSLLSLLEYANFKVFDINLRAPHYTQDLLNELMGRADFIKLNDEELIEIINNLGLDSTSIEDSIKRLSNHTKTSSICVTLGDKGAVLYYSDKFYYNKGYKVSVIDTVGSGDSFLATLINSIKKNESPQKAIDHACAVGAMVAQSEGANPVITNDGIRKFISSKIK</sequence>